<evidence type="ECO:0000259" key="7">
    <source>
        <dbReference type="Pfam" id="PF06271"/>
    </source>
</evidence>
<evidence type="ECO:0000256" key="5">
    <source>
        <dbReference type="ARBA" id="ARBA00023136"/>
    </source>
</evidence>
<dbReference type="EMBL" id="FZOD01000008">
    <property type="protein sequence ID" value="SNS35001.1"/>
    <property type="molecule type" value="Genomic_DNA"/>
</dbReference>
<sequence>MPPSPRLSRLALPAWLAAAVAAALPSWELWHFQPQPGIAGIRMSEAYRSEVPLTSHWLLSPLQGDLAVIMATVETWAVSALLVLTGLLACLGRRDPETVGRRVAGVLVLLAIVGPALPRYVDPEGHGPMPLLSAAWFTTVIDSWGSTQFCLLTAAVLVLVASWAMRPADLEKPVTPRADTAWRRLAAILVDYLVAIVLLGAVVRPVAILTGAYDLLSLDLEYGFLNWIGLFEDKAEPLRLAILPVLFLYFWVQHALWGRTLGKRLLRIRVVSAQPEGPPRARRTALRALIFPLLVLVPGFGPFCLIVDGLWALLDPDGRVLHDRWAGTAVARVRVRNAQPQP</sequence>
<dbReference type="AlphaFoldDB" id="A0A239DSA5"/>
<dbReference type="PANTHER" id="PTHR36115">
    <property type="entry name" value="PROLINE-RICH ANTIGEN HOMOLOG-RELATED"/>
    <property type="match status" value="1"/>
</dbReference>
<dbReference type="Pfam" id="PF06271">
    <property type="entry name" value="RDD"/>
    <property type="match status" value="1"/>
</dbReference>
<accession>A0A239DSA5</accession>
<evidence type="ECO:0000256" key="3">
    <source>
        <dbReference type="ARBA" id="ARBA00022692"/>
    </source>
</evidence>
<dbReference type="RefSeq" id="WP_179281975.1">
    <property type="nucleotide sequence ID" value="NZ_FZOD01000008.1"/>
</dbReference>
<keyword evidence="3 6" id="KW-0812">Transmembrane</keyword>
<feature type="transmembrane region" description="Helical" evidence="6">
    <location>
        <begin position="66"/>
        <end position="91"/>
    </location>
</feature>
<evidence type="ECO:0000256" key="2">
    <source>
        <dbReference type="ARBA" id="ARBA00022475"/>
    </source>
</evidence>
<feature type="transmembrane region" description="Helical" evidence="6">
    <location>
        <begin position="141"/>
        <end position="164"/>
    </location>
</feature>
<dbReference type="InterPro" id="IPR010432">
    <property type="entry name" value="RDD"/>
</dbReference>
<comment type="subcellular location">
    <subcellularLocation>
        <location evidence="1">Cell membrane</location>
        <topology evidence="1">Multi-pass membrane protein</topology>
    </subcellularLocation>
</comment>
<dbReference type="Proteomes" id="UP000198282">
    <property type="component" value="Unassembled WGS sequence"/>
</dbReference>
<keyword evidence="5 6" id="KW-0472">Membrane</keyword>
<feature type="transmembrane region" description="Helical" evidence="6">
    <location>
        <begin position="289"/>
        <end position="314"/>
    </location>
</feature>
<evidence type="ECO:0000313" key="9">
    <source>
        <dbReference type="Proteomes" id="UP000198282"/>
    </source>
</evidence>
<feature type="domain" description="RDD" evidence="7">
    <location>
        <begin position="180"/>
        <end position="327"/>
    </location>
</feature>
<protein>
    <submittedName>
        <fullName evidence="8">RDD family protein</fullName>
    </submittedName>
</protein>
<evidence type="ECO:0000313" key="8">
    <source>
        <dbReference type="EMBL" id="SNS35001.1"/>
    </source>
</evidence>
<evidence type="ECO:0000256" key="1">
    <source>
        <dbReference type="ARBA" id="ARBA00004651"/>
    </source>
</evidence>
<gene>
    <name evidence="8" type="ORF">SAMN05216276_100831</name>
</gene>
<feature type="transmembrane region" description="Helical" evidence="6">
    <location>
        <begin position="103"/>
        <end position="121"/>
    </location>
</feature>
<keyword evidence="4 6" id="KW-1133">Transmembrane helix</keyword>
<keyword evidence="2" id="KW-1003">Cell membrane</keyword>
<reference evidence="8 9" key="1">
    <citation type="submission" date="2017-06" db="EMBL/GenBank/DDBJ databases">
        <authorList>
            <person name="Kim H.J."/>
            <person name="Triplett B.A."/>
        </authorList>
    </citation>
    <scope>NUCLEOTIDE SEQUENCE [LARGE SCALE GENOMIC DNA]</scope>
    <source>
        <strain evidence="8 9">CGMCC 4.2132</strain>
    </source>
</reference>
<evidence type="ECO:0000256" key="4">
    <source>
        <dbReference type="ARBA" id="ARBA00022989"/>
    </source>
</evidence>
<dbReference type="GO" id="GO:0005886">
    <property type="term" value="C:plasma membrane"/>
    <property type="evidence" value="ECO:0007669"/>
    <property type="project" value="UniProtKB-SubCell"/>
</dbReference>
<keyword evidence="9" id="KW-1185">Reference proteome</keyword>
<proteinExistence type="predicted"/>
<feature type="transmembrane region" description="Helical" evidence="6">
    <location>
        <begin position="238"/>
        <end position="257"/>
    </location>
</feature>
<dbReference type="InterPro" id="IPR051791">
    <property type="entry name" value="Pra-immunoreactive"/>
</dbReference>
<name>A0A239DSA5_9ACTN</name>
<organism evidence="8 9">
    <name type="scientific">Streptosporangium subroseum</name>
    <dbReference type="NCBI Taxonomy" id="106412"/>
    <lineage>
        <taxon>Bacteria</taxon>
        <taxon>Bacillati</taxon>
        <taxon>Actinomycetota</taxon>
        <taxon>Actinomycetes</taxon>
        <taxon>Streptosporangiales</taxon>
        <taxon>Streptosporangiaceae</taxon>
        <taxon>Streptosporangium</taxon>
    </lineage>
</organism>
<feature type="transmembrane region" description="Helical" evidence="6">
    <location>
        <begin position="185"/>
        <end position="207"/>
    </location>
</feature>
<evidence type="ECO:0000256" key="6">
    <source>
        <dbReference type="SAM" id="Phobius"/>
    </source>
</evidence>